<gene>
    <name evidence="1" type="ORF">CK203_064733</name>
</gene>
<organism evidence="1 2">
    <name type="scientific">Vitis vinifera</name>
    <name type="common">Grape</name>
    <dbReference type="NCBI Taxonomy" id="29760"/>
    <lineage>
        <taxon>Eukaryota</taxon>
        <taxon>Viridiplantae</taxon>
        <taxon>Streptophyta</taxon>
        <taxon>Embryophyta</taxon>
        <taxon>Tracheophyta</taxon>
        <taxon>Spermatophyta</taxon>
        <taxon>Magnoliopsida</taxon>
        <taxon>eudicotyledons</taxon>
        <taxon>Gunneridae</taxon>
        <taxon>Pentapetalae</taxon>
        <taxon>rosids</taxon>
        <taxon>Vitales</taxon>
        <taxon>Vitaceae</taxon>
        <taxon>Viteae</taxon>
        <taxon>Vitis</taxon>
    </lineage>
</organism>
<sequence>MTEVEIFKVSSHHFSQPSLPFHSPFFGVAPPHPSSFAIDLSIPAFQSQFPTKNRVLPEIFSKKDDVGTYRLGSPHGAPILGTVSQGDTEFSQMGGFQIEGLSPSKMAKVCEVLSSLDIKVYSRRKNRIATDI</sequence>
<name>A0A438G3Q3_VITVI</name>
<comment type="caution">
    <text evidence="1">The sequence shown here is derived from an EMBL/GenBank/DDBJ whole genome shotgun (WGS) entry which is preliminary data.</text>
</comment>
<evidence type="ECO:0000313" key="2">
    <source>
        <dbReference type="Proteomes" id="UP000288805"/>
    </source>
</evidence>
<dbReference type="Proteomes" id="UP000288805">
    <property type="component" value="Unassembled WGS sequence"/>
</dbReference>
<accession>A0A438G3Q3</accession>
<protein>
    <submittedName>
        <fullName evidence="1">Uncharacterized protein</fullName>
    </submittedName>
</protein>
<dbReference type="EMBL" id="QGNW01000623">
    <property type="protein sequence ID" value="RVW66826.1"/>
    <property type="molecule type" value="Genomic_DNA"/>
</dbReference>
<reference evidence="1 2" key="1">
    <citation type="journal article" date="2018" name="PLoS Genet.">
        <title>Population sequencing reveals clonal diversity and ancestral inbreeding in the grapevine cultivar Chardonnay.</title>
        <authorList>
            <person name="Roach M.J."/>
            <person name="Johnson D.L."/>
            <person name="Bohlmann J."/>
            <person name="van Vuuren H.J."/>
            <person name="Jones S.J."/>
            <person name="Pretorius I.S."/>
            <person name="Schmidt S.A."/>
            <person name="Borneman A.R."/>
        </authorList>
    </citation>
    <scope>NUCLEOTIDE SEQUENCE [LARGE SCALE GENOMIC DNA]</scope>
    <source>
        <strain evidence="2">cv. Chardonnay</strain>
        <tissue evidence="1">Leaf</tissue>
    </source>
</reference>
<evidence type="ECO:0000313" key="1">
    <source>
        <dbReference type="EMBL" id="RVW66826.1"/>
    </source>
</evidence>
<dbReference type="AlphaFoldDB" id="A0A438G3Q3"/>
<proteinExistence type="predicted"/>